<evidence type="ECO:0000313" key="7">
    <source>
        <dbReference type="Proteomes" id="UP000292855"/>
    </source>
</evidence>
<comment type="caution">
    <text evidence="6">The sequence shown here is derived from an EMBL/GenBank/DDBJ whole genome shotgun (WGS) entry which is preliminary data.</text>
</comment>
<proteinExistence type="predicted"/>
<sequence length="261" mass="28914">MLKRRKKVSLVLGGGGARGIAHIGVIQWLEEQGYEIDEIVGCSIGALVGGAYASNRLHELGEWMKTLTRGQVFKLMDFTNPRYGLLKGERVLNTLHEVFDDVNIEDLALTYTAVATDLENEREVVFREGSIYAAIRASIAIPGVFTAVAAENSFLVDGGVLNPLPLNHVAKKRNLTIAVNLDGMPIKDKTTVTQNFTARTLLFASYYAMRRQLSTLMLALHEPDYTVSVPHNAADIWEFHRSAELIDMGYELARSAIKPRP</sequence>
<keyword evidence="7" id="KW-1185">Reference proteome</keyword>
<name>A0A4Q6XY73_9SPHI</name>
<dbReference type="GO" id="GO:0016787">
    <property type="term" value="F:hydrolase activity"/>
    <property type="evidence" value="ECO:0007669"/>
    <property type="project" value="UniProtKB-UniRule"/>
</dbReference>
<dbReference type="EMBL" id="SGIT01000001">
    <property type="protein sequence ID" value="RZF61949.1"/>
    <property type="molecule type" value="Genomic_DNA"/>
</dbReference>
<dbReference type="GO" id="GO:0016042">
    <property type="term" value="P:lipid catabolic process"/>
    <property type="evidence" value="ECO:0007669"/>
    <property type="project" value="UniProtKB-UniRule"/>
</dbReference>
<accession>A0A4Q6XY73</accession>
<dbReference type="OrthoDB" id="9770965at2"/>
<dbReference type="RefSeq" id="WP_130140179.1">
    <property type="nucleotide sequence ID" value="NZ_SGIT01000001.1"/>
</dbReference>
<reference evidence="6 7" key="1">
    <citation type="submission" date="2019-02" db="EMBL/GenBank/DDBJ databases">
        <authorList>
            <person name="Li Y."/>
        </authorList>
    </citation>
    <scope>NUCLEOTIDE SEQUENCE [LARGE SCALE GENOMIC DNA]</scope>
    <source>
        <strain evidence="6 7">30C10-4-7</strain>
    </source>
</reference>
<dbReference type="InterPro" id="IPR002641">
    <property type="entry name" value="PNPLA_dom"/>
</dbReference>
<feature type="domain" description="PNPLA" evidence="5">
    <location>
        <begin position="10"/>
        <end position="170"/>
    </location>
</feature>
<keyword evidence="2 4" id="KW-0442">Lipid degradation</keyword>
<feature type="short sequence motif" description="GXGXXG" evidence="4">
    <location>
        <begin position="14"/>
        <end position="19"/>
    </location>
</feature>
<dbReference type="SUPFAM" id="SSF52151">
    <property type="entry name" value="FabD/lysophospholipase-like"/>
    <property type="match status" value="1"/>
</dbReference>
<keyword evidence="1 4" id="KW-0378">Hydrolase</keyword>
<evidence type="ECO:0000256" key="3">
    <source>
        <dbReference type="ARBA" id="ARBA00023098"/>
    </source>
</evidence>
<evidence type="ECO:0000259" key="5">
    <source>
        <dbReference type="PROSITE" id="PS51635"/>
    </source>
</evidence>
<evidence type="ECO:0000256" key="4">
    <source>
        <dbReference type="PROSITE-ProRule" id="PRU01161"/>
    </source>
</evidence>
<dbReference type="InterPro" id="IPR016035">
    <property type="entry name" value="Acyl_Trfase/lysoPLipase"/>
</dbReference>
<keyword evidence="3 4" id="KW-0443">Lipid metabolism</keyword>
<gene>
    <name evidence="6" type="ORF">EWE74_03800</name>
</gene>
<evidence type="ECO:0000313" key="6">
    <source>
        <dbReference type="EMBL" id="RZF61949.1"/>
    </source>
</evidence>
<dbReference type="PANTHER" id="PTHR14226">
    <property type="entry name" value="NEUROPATHY TARGET ESTERASE/SWISS CHEESE D.MELANOGASTER"/>
    <property type="match status" value="1"/>
</dbReference>
<feature type="active site" description="Proton acceptor" evidence="4">
    <location>
        <position position="157"/>
    </location>
</feature>
<evidence type="ECO:0000256" key="2">
    <source>
        <dbReference type="ARBA" id="ARBA00022963"/>
    </source>
</evidence>
<feature type="short sequence motif" description="GXSXG" evidence="4">
    <location>
        <begin position="41"/>
        <end position="45"/>
    </location>
</feature>
<dbReference type="InterPro" id="IPR050301">
    <property type="entry name" value="NTE"/>
</dbReference>
<dbReference type="Gene3D" id="3.40.1090.10">
    <property type="entry name" value="Cytosolic phospholipase A2 catalytic domain"/>
    <property type="match status" value="1"/>
</dbReference>
<dbReference type="PANTHER" id="PTHR14226:SF76">
    <property type="entry name" value="NTE FAMILY PROTEIN RSSA"/>
    <property type="match status" value="1"/>
</dbReference>
<organism evidence="6 7">
    <name type="scientific">Sphingobacterium corticibacterium</name>
    <dbReference type="NCBI Taxonomy" id="2484746"/>
    <lineage>
        <taxon>Bacteria</taxon>
        <taxon>Pseudomonadati</taxon>
        <taxon>Bacteroidota</taxon>
        <taxon>Sphingobacteriia</taxon>
        <taxon>Sphingobacteriales</taxon>
        <taxon>Sphingobacteriaceae</taxon>
        <taxon>Sphingobacterium</taxon>
    </lineage>
</organism>
<dbReference type="Pfam" id="PF01734">
    <property type="entry name" value="Patatin"/>
    <property type="match status" value="1"/>
</dbReference>
<feature type="active site" description="Nucleophile" evidence="4">
    <location>
        <position position="43"/>
    </location>
</feature>
<feature type="short sequence motif" description="DGA/G" evidence="4">
    <location>
        <begin position="157"/>
        <end position="159"/>
    </location>
</feature>
<dbReference type="AlphaFoldDB" id="A0A4Q6XY73"/>
<protein>
    <submittedName>
        <fullName evidence="6">Patatin</fullName>
    </submittedName>
</protein>
<dbReference type="PROSITE" id="PS51635">
    <property type="entry name" value="PNPLA"/>
    <property type="match status" value="1"/>
</dbReference>
<evidence type="ECO:0000256" key="1">
    <source>
        <dbReference type="ARBA" id="ARBA00022801"/>
    </source>
</evidence>
<dbReference type="Proteomes" id="UP000292855">
    <property type="component" value="Unassembled WGS sequence"/>
</dbReference>